<evidence type="ECO:0000313" key="2">
    <source>
        <dbReference type="Proteomes" id="UP000076962"/>
    </source>
</evidence>
<proteinExistence type="predicted"/>
<dbReference type="EMBL" id="LUTY01001542">
    <property type="protein sequence ID" value="OAD21565.1"/>
    <property type="molecule type" value="Genomic_DNA"/>
</dbReference>
<dbReference type="Proteomes" id="UP000076962">
    <property type="component" value="Unassembled WGS sequence"/>
</dbReference>
<dbReference type="AlphaFoldDB" id="A0A176S0Q2"/>
<keyword evidence="2" id="KW-1185">Reference proteome</keyword>
<organism evidence="1 2">
    <name type="scientific">Candidatus Thiomargarita nelsonii</name>
    <dbReference type="NCBI Taxonomy" id="1003181"/>
    <lineage>
        <taxon>Bacteria</taxon>
        <taxon>Pseudomonadati</taxon>
        <taxon>Pseudomonadota</taxon>
        <taxon>Gammaproteobacteria</taxon>
        <taxon>Thiotrichales</taxon>
        <taxon>Thiotrichaceae</taxon>
        <taxon>Thiomargarita</taxon>
    </lineage>
</organism>
<protein>
    <submittedName>
        <fullName evidence="1">Uncharacterized protein</fullName>
    </submittedName>
</protein>
<gene>
    <name evidence="1" type="ORF">THIOM_002663</name>
</gene>
<evidence type="ECO:0000313" key="1">
    <source>
        <dbReference type="EMBL" id="OAD21565.1"/>
    </source>
</evidence>
<accession>A0A176S0Q2</accession>
<reference evidence="1 2" key="1">
    <citation type="submission" date="2016-05" db="EMBL/GenBank/DDBJ databases">
        <title>Single-cell genome of chain-forming Candidatus Thiomargarita nelsonii and comparison to other large sulfur-oxidizing bacteria.</title>
        <authorList>
            <person name="Winkel M."/>
            <person name="Salman V."/>
            <person name="Woyke T."/>
            <person name="Schulz-Vogt H."/>
            <person name="Richter M."/>
            <person name="Flood B."/>
            <person name="Bailey J."/>
            <person name="Amann R."/>
            <person name="Mussmann M."/>
        </authorList>
    </citation>
    <scope>NUCLEOTIDE SEQUENCE [LARGE SCALE GENOMIC DNA]</scope>
    <source>
        <strain evidence="1 2">THI036</strain>
    </source>
</reference>
<comment type="caution">
    <text evidence="1">The sequence shown here is derived from an EMBL/GenBank/DDBJ whole genome shotgun (WGS) entry which is preliminary data.</text>
</comment>
<name>A0A176S0Q2_9GAMM</name>
<sequence>MKGWYPSTIRENLAKYSPYADEAVYQRVSVYLDTVSVILCNIPQVYRGHDHIWQKYVVVLFVCGQV</sequence>